<dbReference type="EMBL" id="WISP01000027">
    <property type="protein sequence ID" value="MQW02804.1"/>
    <property type="molecule type" value="Genomic_DNA"/>
</dbReference>
<reference evidence="1" key="1">
    <citation type="journal article" date="2013" name="Genome Biol.">
        <title>Comparative genomics of the core and accessory genomes of 48 Sinorhizobium strains comprising five genospecies.</title>
        <authorList>
            <person name="Sugawara M."/>
            <person name="Epstein B."/>
            <person name="Badgley B.D."/>
            <person name="Unno T."/>
            <person name="Xu L."/>
            <person name="Reese J."/>
            <person name="Gyaneshwar P."/>
            <person name="Denny R."/>
            <person name="Mudge J."/>
            <person name="Bharti A.K."/>
            <person name="Farmer A.D."/>
            <person name="May G.D."/>
            <person name="Woodward J.E."/>
            <person name="Medigue C."/>
            <person name="Vallenet D."/>
            <person name="Lajus A."/>
            <person name="Rouy Z."/>
            <person name="Martinez-Vaz B."/>
            <person name="Tiffin P."/>
            <person name="Young N.D."/>
            <person name="Sadowsky M.J."/>
        </authorList>
    </citation>
    <scope>NUCLEOTIDE SEQUENCE</scope>
    <source>
        <strain evidence="1">M30</strain>
    </source>
</reference>
<name>A0A6A7ZIN9_RHIML</name>
<organism evidence="1">
    <name type="scientific">Rhizobium meliloti</name>
    <name type="common">Ensifer meliloti</name>
    <name type="synonym">Sinorhizobium meliloti</name>
    <dbReference type="NCBI Taxonomy" id="382"/>
    <lineage>
        <taxon>Bacteria</taxon>
        <taxon>Pseudomonadati</taxon>
        <taxon>Pseudomonadota</taxon>
        <taxon>Alphaproteobacteria</taxon>
        <taxon>Hyphomicrobiales</taxon>
        <taxon>Rhizobiaceae</taxon>
        <taxon>Sinorhizobium/Ensifer group</taxon>
        <taxon>Sinorhizobium</taxon>
    </lineage>
</organism>
<sequence>MRHDEVKEDLRPLIFDFFFWFSRFESALKENNWLQSKTVGATALADWKGFVEAYRADYVLSDAAKRLIAADPQKQIVGDAGLTFTHMTFPDSASQLDRVTLLLKTVRNNLFHGGKHGSAYWDDSDRIRLLLPLCVSVLEELSELGGLQADFTGYY</sequence>
<accession>A0A6A7ZIN9</accession>
<evidence type="ECO:0000313" key="1">
    <source>
        <dbReference type="EMBL" id="MQW02804.1"/>
    </source>
</evidence>
<comment type="caution">
    <text evidence="1">The sequence shown here is derived from an EMBL/GenBank/DDBJ whole genome shotgun (WGS) entry which is preliminary data.</text>
</comment>
<protein>
    <submittedName>
        <fullName evidence="1">Uncharacterized protein</fullName>
    </submittedName>
</protein>
<dbReference type="AlphaFoldDB" id="A0A6A7ZIN9"/>
<dbReference type="RefSeq" id="WP_153317915.1">
    <property type="nucleotide sequence ID" value="NZ_WISP01000027.1"/>
</dbReference>
<gene>
    <name evidence="1" type="ORF">GHK45_02860</name>
</gene>
<proteinExistence type="predicted"/>